<dbReference type="SMART" id="SM00419">
    <property type="entry name" value="HTH_CRP"/>
    <property type="match status" value="1"/>
</dbReference>
<feature type="domain" description="HTH crp-type" evidence="5">
    <location>
        <begin position="147"/>
        <end position="220"/>
    </location>
</feature>
<dbReference type="InterPro" id="IPR018490">
    <property type="entry name" value="cNMP-bd_dom_sf"/>
</dbReference>
<sequence>MDDQFWYFKRCELFEQLSDEQIRKLEVQSKTKTFDRKSLVYLPDDATDSVLLVVSGRVRIYHITPEGKEALLAFIDPGELFGELTVIGQSEREEFAETMEKSQIVSIRAEAIRELMAEQTDVTLGLTKLIGLRRQKFERRLKSLMFQPNRDRLIHLLLELAERYAVKHPEGIALRIRLSHQEMANLIGSTRETVTVVLGELQLEKLVAIHRRQVILKNIKALAEAINTKPPDLGFLT</sequence>
<evidence type="ECO:0000256" key="2">
    <source>
        <dbReference type="ARBA" id="ARBA00023125"/>
    </source>
</evidence>
<dbReference type="SUPFAM" id="SSF46785">
    <property type="entry name" value="Winged helix' DNA-binding domain"/>
    <property type="match status" value="1"/>
</dbReference>
<dbReference type="InterPro" id="IPR050397">
    <property type="entry name" value="Env_Response_Regulators"/>
</dbReference>
<dbReference type="PROSITE" id="PS50042">
    <property type="entry name" value="CNMP_BINDING_3"/>
    <property type="match status" value="1"/>
</dbReference>
<dbReference type="CDD" id="cd00038">
    <property type="entry name" value="CAP_ED"/>
    <property type="match status" value="1"/>
</dbReference>
<dbReference type="CDD" id="cd00092">
    <property type="entry name" value="HTH_CRP"/>
    <property type="match status" value="1"/>
</dbReference>
<dbReference type="InterPro" id="IPR036388">
    <property type="entry name" value="WH-like_DNA-bd_sf"/>
</dbReference>
<evidence type="ECO:0000313" key="6">
    <source>
        <dbReference type="EMBL" id="TWT62630.1"/>
    </source>
</evidence>
<evidence type="ECO:0000256" key="1">
    <source>
        <dbReference type="ARBA" id="ARBA00023015"/>
    </source>
</evidence>
<dbReference type="GO" id="GO:0003700">
    <property type="term" value="F:DNA-binding transcription factor activity"/>
    <property type="evidence" value="ECO:0007669"/>
    <property type="project" value="TreeGrafter"/>
</dbReference>
<dbReference type="PROSITE" id="PS51063">
    <property type="entry name" value="HTH_CRP_2"/>
    <property type="match status" value="1"/>
</dbReference>
<dbReference type="Proteomes" id="UP000316095">
    <property type="component" value="Unassembled WGS sequence"/>
</dbReference>
<dbReference type="InterPro" id="IPR014710">
    <property type="entry name" value="RmlC-like_jellyroll"/>
</dbReference>
<dbReference type="EMBL" id="SJPG01000001">
    <property type="protein sequence ID" value="TWT62630.1"/>
    <property type="molecule type" value="Genomic_DNA"/>
</dbReference>
<accession>A0A5C5XI38</accession>
<dbReference type="AlphaFoldDB" id="A0A5C5XI38"/>
<dbReference type="OrthoDB" id="9812325at2"/>
<dbReference type="Gene3D" id="2.60.120.10">
    <property type="entry name" value="Jelly Rolls"/>
    <property type="match status" value="1"/>
</dbReference>
<evidence type="ECO:0000259" key="5">
    <source>
        <dbReference type="PROSITE" id="PS51063"/>
    </source>
</evidence>
<evidence type="ECO:0000259" key="4">
    <source>
        <dbReference type="PROSITE" id="PS50042"/>
    </source>
</evidence>
<dbReference type="Pfam" id="PF13545">
    <property type="entry name" value="HTH_Crp_2"/>
    <property type="match status" value="1"/>
</dbReference>
<dbReference type="Pfam" id="PF00027">
    <property type="entry name" value="cNMP_binding"/>
    <property type="match status" value="1"/>
</dbReference>
<evidence type="ECO:0000313" key="7">
    <source>
        <dbReference type="Proteomes" id="UP000316095"/>
    </source>
</evidence>
<name>A0A5C5XI38_9PLAN</name>
<dbReference type="SUPFAM" id="SSF51206">
    <property type="entry name" value="cAMP-binding domain-like"/>
    <property type="match status" value="1"/>
</dbReference>
<dbReference type="SMART" id="SM00100">
    <property type="entry name" value="cNMP"/>
    <property type="match status" value="1"/>
</dbReference>
<keyword evidence="2" id="KW-0238">DNA-binding</keyword>
<dbReference type="InterPro" id="IPR012318">
    <property type="entry name" value="HTH_CRP"/>
</dbReference>
<keyword evidence="7" id="KW-1185">Reference proteome</keyword>
<dbReference type="InterPro" id="IPR036390">
    <property type="entry name" value="WH_DNA-bd_sf"/>
</dbReference>
<dbReference type="GO" id="GO:0003677">
    <property type="term" value="F:DNA binding"/>
    <property type="evidence" value="ECO:0007669"/>
    <property type="project" value="UniProtKB-KW"/>
</dbReference>
<evidence type="ECO:0000256" key="3">
    <source>
        <dbReference type="ARBA" id="ARBA00023163"/>
    </source>
</evidence>
<comment type="caution">
    <text evidence="6">The sequence shown here is derived from an EMBL/GenBank/DDBJ whole genome shotgun (WGS) entry which is preliminary data.</text>
</comment>
<protein>
    <submittedName>
        <fullName evidence="6">Global nitrogen regulator</fullName>
    </submittedName>
</protein>
<proteinExistence type="predicted"/>
<feature type="domain" description="Cyclic nucleotide-binding" evidence="4">
    <location>
        <begin position="13"/>
        <end position="122"/>
    </location>
</feature>
<dbReference type="PRINTS" id="PR00034">
    <property type="entry name" value="HTHCRP"/>
</dbReference>
<reference evidence="6 7" key="1">
    <citation type="submission" date="2019-02" db="EMBL/GenBank/DDBJ databases">
        <title>Deep-cultivation of Planctomycetes and their phenomic and genomic characterization uncovers novel biology.</title>
        <authorList>
            <person name="Wiegand S."/>
            <person name="Jogler M."/>
            <person name="Boedeker C."/>
            <person name="Pinto D."/>
            <person name="Vollmers J."/>
            <person name="Rivas-Marin E."/>
            <person name="Kohn T."/>
            <person name="Peeters S.H."/>
            <person name="Heuer A."/>
            <person name="Rast P."/>
            <person name="Oberbeckmann S."/>
            <person name="Bunk B."/>
            <person name="Jeske O."/>
            <person name="Meyerdierks A."/>
            <person name="Storesund J.E."/>
            <person name="Kallscheuer N."/>
            <person name="Luecker S."/>
            <person name="Lage O.M."/>
            <person name="Pohl T."/>
            <person name="Merkel B.J."/>
            <person name="Hornburger P."/>
            <person name="Mueller R.-W."/>
            <person name="Bruemmer F."/>
            <person name="Labrenz M."/>
            <person name="Spormann A.M."/>
            <person name="Op Den Camp H."/>
            <person name="Overmann J."/>
            <person name="Amann R."/>
            <person name="Jetten M.S.M."/>
            <person name="Mascher T."/>
            <person name="Medema M.H."/>
            <person name="Devos D.P."/>
            <person name="Kaster A.-K."/>
            <person name="Ovreas L."/>
            <person name="Rohde M."/>
            <person name="Galperin M.Y."/>
            <person name="Jogler C."/>
        </authorList>
    </citation>
    <scope>NUCLEOTIDE SEQUENCE [LARGE SCALE GENOMIC DNA]</scope>
    <source>
        <strain evidence="6 7">Pan54</strain>
    </source>
</reference>
<dbReference type="InterPro" id="IPR000595">
    <property type="entry name" value="cNMP-bd_dom"/>
</dbReference>
<dbReference type="PANTHER" id="PTHR24567">
    <property type="entry name" value="CRP FAMILY TRANSCRIPTIONAL REGULATORY PROTEIN"/>
    <property type="match status" value="1"/>
</dbReference>
<gene>
    <name evidence="6" type="primary">ntcA_1</name>
    <name evidence="6" type="ORF">Pan54_33730</name>
</gene>
<dbReference type="RefSeq" id="WP_146504462.1">
    <property type="nucleotide sequence ID" value="NZ_SJPG01000001.1"/>
</dbReference>
<dbReference type="GO" id="GO:0005829">
    <property type="term" value="C:cytosol"/>
    <property type="evidence" value="ECO:0007669"/>
    <property type="project" value="TreeGrafter"/>
</dbReference>
<dbReference type="PANTHER" id="PTHR24567:SF74">
    <property type="entry name" value="HTH-TYPE TRANSCRIPTIONAL REGULATOR ARCR"/>
    <property type="match status" value="1"/>
</dbReference>
<keyword evidence="3" id="KW-0804">Transcription</keyword>
<dbReference type="Gene3D" id="1.10.10.10">
    <property type="entry name" value="Winged helix-like DNA-binding domain superfamily/Winged helix DNA-binding domain"/>
    <property type="match status" value="1"/>
</dbReference>
<organism evidence="6 7">
    <name type="scientific">Rubinisphaera italica</name>
    <dbReference type="NCBI Taxonomy" id="2527969"/>
    <lineage>
        <taxon>Bacteria</taxon>
        <taxon>Pseudomonadati</taxon>
        <taxon>Planctomycetota</taxon>
        <taxon>Planctomycetia</taxon>
        <taxon>Planctomycetales</taxon>
        <taxon>Planctomycetaceae</taxon>
        <taxon>Rubinisphaera</taxon>
    </lineage>
</organism>
<keyword evidence="1" id="KW-0805">Transcription regulation</keyword>